<evidence type="ECO:0000313" key="4">
    <source>
        <dbReference type="Proteomes" id="UP001497516"/>
    </source>
</evidence>
<dbReference type="AlphaFoldDB" id="A0AAV2ENU1"/>
<dbReference type="PANTHER" id="PTHR46033:SF8">
    <property type="entry name" value="PROTEIN MAINTENANCE OF MERISTEMS-LIKE"/>
    <property type="match status" value="1"/>
</dbReference>
<accession>A0AAV2ENU1</accession>
<feature type="compositionally biased region" description="Low complexity" evidence="1">
    <location>
        <begin position="648"/>
        <end position="660"/>
    </location>
</feature>
<dbReference type="Proteomes" id="UP001497516">
    <property type="component" value="Chromosome 5"/>
</dbReference>
<dbReference type="GO" id="GO:0010073">
    <property type="term" value="P:meristem maintenance"/>
    <property type="evidence" value="ECO:0007669"/>
    <property type="project" value="InterPro"/>
</dbReference>
<name>A0AAV2ENU1_9ROSI</name>
<keyword evidence="4" id="KW-1185">Reference proteome</keyword>
<evidence type="ECO:0000259" key="2">
    <source>
        <dbReference type="Pfam" id="PF10536"/>
    </source>
</evidence>
<protein>
    <recommendedName>
        <fullName evidence="2">Aminotransferase-like plant mobile domain-containing protein</fullName>
    </recommendedName>
</protein>
<feature type="compositionally biased region" description="Polar residues" evidence="1">
    <location>
        <begin position="571"/>
        <end position="585"/>
    </location>
</feature>
<dbReference type="PANTHER" id="PTHR46033">
    <property type="entry name" value="PROTEIN MAIN-LIKE 2"/>
    <property type="match status" value="1"/>
</dbReference>
<dbReference type="InterPro" id="IPR019557">
    <property type="entry name" value="AminoTfrase-like_pln_mobile"/>
</dbReference>
<feature type="region of interest" description="Disordered" evidence="1">
    <location>
        <begin position="503"/>
        <end position="545"/>
    </location>
</feature>
<feature type="region of interest" description="Disordered" evidence="1">
    <location>
        <begin position="569"/>
        <end position="660"/>
    </location>
</feature>
<reference evidence="3 4" key="1">
    <citation type="submission" date="2024-04" db="EMBL/GenBank/DDBJ databases">
        <authorList>
            <person name="Fracassetti M."/>
        </authorList>
    </citation>
    <scope>NUCLEOTIDE SEQUENCE [LARGE SCALE GENOMIC DNA]</scope>
</reference>
<evidence type="ECO:0000256" key="1">
    <source>
        <dbReference type="SAM" id="MobiDB-lite"/>
    </source>
</evidence>
<evidence type="ECO:0000313" key="3">
    <source>
        <dbReference type="EMBL" id="CAL1387367.1"/>
    </source>
</evidence>
<organism evidence="3 4">
    <name type="scientific">Linum trigynum</name>
    <dbReference type="NCBI Taxonomy" id="586398"/>
    <lineage>
        <taxon>Eukaryota</taxon>
        <taxon>Viridiplantae</taxon>
        <taxon>Streptophyta</taxon>
        <taxon>Embryophyta</taxon>
        <taxon>Tracheophyta</taxon>
        <taxon>Spermatophyta</taxon>
        <taxon>Magnoliopsida</taxon>
        <taxon>eudicotyledons</taxon>
        <taxon>Gunneridae</taxon>
        <taxon>Pentapetalae</taxon>
        <taxon>rosids</taxon>
        <taxon>fabids</taxon>
        <taxon>Malpighiales</taxon>
        <taxon>Linaceae</taxon>
        <taxon>Linum</taxon>
    </lineage>
</organism>
<dbReference type="Pfam" id="PF10536">
    <property type="entry name" value="PMD"/>
    <property type="match status" value="1"/>
</dbReference>
<dbReference type="EMBL" id="OZ034818">
    <property type="protein sequence ID" value="CAL1387367.1"/>
    <property type="molecule type" value="Genomic_DNA"/>
</dbReference>
<sequence length="660" mass="75868">MRLLTDQEAHRSRAIWDNNPESLIPVVHKGTTILPPWHPRLAPYIERTGLGMLRHFMRIEIDNDLLTAMAERWRPETHTFHLPEGEMTITLKDVAILTGLPITGDAIIRPTTKPEGGWGPLILAQLGFDMPTTTPIQGRGHPPLNAGQVSVPWLVAHIQNEVQINDETPEDQVERYARIYLIGLVGGFLFPDKSNRWIQGIWLPLLTGDWDAIGEKSWGLAVLAGIYRELCTCSKVGAKQAGVAMFILQLWVWEHLPMFAPLDPRPYRRADDELNFLQYPPYGVKWIGANANDHQPEHSLLFYRSELDKPWWNQVTWDPYPREVVKLHHLRNPLDHETWLCKVPLICWHIVEWHLPDRSLRQYRMEQPIPQTPPQGFRELHAIDLRHASKNWILKHQYYINIWENRRTWVVQGMPEARPMGYHDGYMQWYRKFTNRWVSKQGAVMGSLVDGLEHAKHTLDSAPSMDEPKTSWLRRLMNNLLSCTREQRRDVVAYPPIPAPARLSFCDGEPIVPPVEPPRRSKRRPLPTFEEVRTTQETELPEPFEYEWAPASDVAGGSSQSEQNFAHFHHQQQSSMYHTPHQQTPHRPIYQQATGPSQPPPPPLVTPVGARVKRNPRQVVERARQEAEGGGGRRGRGRRGGRGGGRAEGQNEGQPNEENQ</sequence>
<feature type="domain" description="Aminotransferase-like plant mobile" evidence="2">
    <location>
        <begin position="52"/>
        <end position="431"/>
    </location>
</feature>
<dbReference type="InterPro" id="IPR044824">
    <property type="entry name" value="MAIN-like"/>
</dbReference>
<gene>
    <name evidence="3" type="ORF">LTRI10_LOCUS28358</name>
</gene>
<proteinExistence type="predicted"/>